<dbReference type="Proteomes" id="UP000008204">
    <property type="component" value="Chromosome"/>
</dbReference>
<dbReference type="STRING" id="41431.PCC8801_1825"/>
<dbReference type="Pfam" id="PF13472">
    <property type="entry name" value="Lipase_GDSL_2"/>
    <property type="match status" value="1"/>
</dbReference>
<dbReference type="InterPro" id="IPR013830">
    <property type="entry name" value="SGNH_hydro"/>
</dbReference>
<feature type="domain" description="SGNH hydrolase-type esterase" evidence="1">
    <location>
        <begin position="85"/>
        <end position="295"/>
    </location>
</feature>
<reference evidence="3" key="1">
    <citation type="journal article" date="2011" name="MBio">
        <title>Novel metabolic attributes of the genus Cyanothece, comprising a group of unicellular nitrogen-fixing Cyanobacteria.</title>
        <authorList>
            <person name="Bandyopadhyay A."/>
            <person name="Elvitigala T."/>
            <person name="Welsh E."/>
            <person name="Stockel J."/>
            <person name="Liberton M."/>
            <person name="Min H."/>
            <person name="Sherman L.A."/>
            <person name="Pakrasi H.B."/>
        </authorList>
    </citation>
    <scope>NUCLEOTIDE SEQUENCE [LARGE SCALE GENOMIC DNA]</scope>
    <source>
        <strain evidence="3">PCC 8801</strain>
    </source>
</reference>
<gene>
    <name evidence="2" type="ordered locus">PCC8801_1825</name>
</gene>
<dbReference type="InterPro" id="IPR036514">
    <property type="entry name" value="SGNH_hydro_sf"/>
</dbReference>
<dbReference type="CDD" id="cd00229">
    <property type="entry name" value="SGNH_hydrolase"/>
    <property type="match status" value="1"/>
</dbReference>
<evidence type="ECO:0000313" key="3">
    <source>
        <dbReference type="Proteomes" id="UP000008204"/>
    </source>
</evidence>
<organism evidence="2 3">
    <name type="scientific">Rippkaea orientalis (strain PCC 8801 / RF-1)</name>
    <name type="common">Cyanothece sp. (strain PCC 8801)</name>
    <dbReference type="NCBI Taxonomy" id="41431"/>
    <lineage>
        <taxon>Bacteria</taxon>
        <taxon>Bacillati</taxon>
        <taxon>Cyanobacteriota</taxon>
        <taxon>Cyanophyceae</taxon>
        <taxon>Oscillatoriophycideae</taxon>
        <taxon>Chroococcales</taxon>
        <taxon>Aphanothecaceae</taxon>
        <taxon>Rippkaea</taxon>
        <taxon>Rippkaea orientalis</taxon>
    </lineage>
</organism>
<dbReference type="EMBL" id="CP001287">
    <property type="protein sequence ID" value="ACK65868.1"/>
    <property type="molecule type" value="Genomic_DNA"/>
</dbReference>
<dbReference type="HOGENOM" id="CLU_843871_0_0_3"/>
<protein>
    <recommendedName>
        <fullName evidence="1">SGNH hydrolase-type esterase domain-containing protein</fullName>
    </recommendedName>
</protein>
<evidence type="ECO:0000313" key="2">
    <source>
        <dbReference type="EMBL" id="ACK65868.1"/>
    </source>
</evidence>
<dbReference type="eggNOG" id="COG2755">
    <property type="taxonomic scope" value="Bacteria"/>
</dbReference>
<dbReference type="Gene3D" id="3.40.50.1110">
    <property type="entry name" value="SGNH hydrolase"/>
    <property type="match status" value="1"/>
</dbReference>
<keyword evidence="3" id="KW-1185">Reference proteome</keyword>
<sequence>MRRLVVGVGLTIVVILGLLILIEGSLRLLGLGQRLLYLGDPEIGYLLAPNQQIRRFGKTIVINQYSMRSDSIEKARPDHQLRIFLLGDSIANGAWWTDQSQTISALMTQGLTSVLQQEVTVLNASANSWGPRNQLAYLKRFGTFEAQIIVLLMNTDDFFATAPTDLPVGRDRAYPDRQPSSALGELWERFFVRSQPIPMAAEKGDRVGFNLEALTQMRAIARENQAHFLVALTPLKREVETQPRDYEEKARERLKQWANTQDVPLIDLLPLFKKNPEPDQLYRDHIHLSPLGNQLVSEQIVLGVR</sequence>
<dbReference type="SUPFAM" id="SSF52266">
    <property type="entry name" value="SGNH hydrolase"/>
    <property type="match status" value="1"/>
</dbReference>
<name>B7JX19_RIPO1</name>
<dbReference type="AlphaFoldDB" id="B7JX19"/>
<evidence type="ECO:0000259" key="1">
    <source>
        <dbReference type="Pfam" id="PF13472"/>
    </source>
</evidence>
<accession>B7JX19</accession>
<proteinExistence type="predicted"/>
<dbReference type="RefSeq" id="WP_012595140.1">
    <property type="nucleotide sequence ID" value="NC_011726.1"/>
</dbReference>
<dbReference type="KEGG" id="cyp:PCC8801_1825"/>
<dbReference type="OrthoDB" id="481127at2"/>